<dbReference type="AlphaFoldDB" id="A0A8X6JPN2"/>
<reference evidence="1" key="1">
    <citation type="submission" date="2020-07" db="EMBL/GenBank/DDBJ databases">
        <title>Multicomponent nature underlies the extraordinary mechanical properties of spider dragline silk.</title>
        <authorList>
            <person name="Kono N."/>
            <person name="Nakamura H."/>
            <person name="Mori M."/>
            <person name="Yoshida Y."/>
            <person name="Ohtoshi R."/>
            <person name="Malay A.D."/>
            <person name="Moran D.A.P."/>
            <person name="Tomita M."/>
            <person name="Numata K."/>
            <person name="Arakawa K."/>
        </authorList>
    </citation>
    <scope>NUCLEOTIDE SEQUENCE</scope>
</reference>
<proteinExistence type="predicted"/>
<evidence type="ECO:0000313" key="2">
    <source>
        <dbReference type="Proteomes" id="UP000887116"/>
    </source>
</evidence>
<dbReference type="PANTHER" id="PTHR45749">
    <property type="match status" value="1"/>
</dbReference>
<sequence length="127" mass="14587">MIVSKFKADRLNIMKCRGQAYDNAATMAGYHTDMQQRIKDINPNAEFVPCSNHSLDLVCVHAASVEVNSVTFFSTLERCKSYFFSASTHRWEVLESTGKSLKRILQDKRWSARGDAVNYIRHYCKET</sequence>
<protein>
    <recommendedName>
        <fullName evidence="3">DUF4371 domain-containing protein</fullName>
    </recommendedName>
</protein>
<dbReference type="EMBL" id="BMAO01029776">
    <property type="protein sequence ID" value="GFR33953.1"/>
    <property type="molecule type" value="Genomic_DNA"/>
</dbReference>
<keyword evidence="2" id="KW-1185">Reference proteome</keyword>
<name>A0A8X6JPN2_TRICU</name>
<gene>
    <name evidence="1" type="ORF">TNCT_337671</name>
</gene>
<dbReference type="OrthoDB" id="6759200at2759"/>
<evidence type="ECO:0000313" key="1">
    <source>
        <dbReference type="EMBL" id="GFR33953.1"/>
    </source>
</evidence>
<evidence type="ECO:0008006" key="3">
    <source>
        <dbReference type="Google" id="ProtNLM"/>
    </source>
</evidence>
<comment type="caution">
    <text evidence="1">The sequence shown here is derived from an EMBL/GenBank/DDBJ whole genome shotgun (WGS) entry which is preliminary data.</text>
</comment>
<dbReference type="PANTHER" id="PTHR45749:SF21">
    <property type="entry name" value="DUF4371 DOMAIN-CONTAINING PROTEIN"/>
    <property type="match status" value="1"/>
</dbReference>
<dbReference type="Proteomes" id="UP000887116">
    <property type="component" value="Unassembled WGS sequence"/>
</dbReference>
<accession>A0A8X6JPN2</accession>
<organism evidence="1 2">
    <name type="scientific">Trichonephila clavata</name>
    <name type="common">Joro spider</name>
    <name type="synonym">Nephila clavata</name>
    <dbReference type="NCBI Taxonomy" id="2740835"/>
    <lineage>
        <taxon>Eukaryota</taxon>
        <taxon>Metazoa</taxon>
        <taxon>Ecdysozoa</taxon>
        <taxon>Arthropoda</taxon>
        <taxon>Chelicerata</taxon>
        <taxon>Arachnida</taxon>
        <taxon>Araneae</taxon>
        <taxon>Araneomorphae</taxon>
        <taxon>Entelegynae</taxon>
        <taxon>Araneoidea</taxon>
        <taxon>Nephilidae</taxon>
        <taxon>Trichonephila</taxon>
    </lineage>
</organism>